<evidence type="ECO:0000313" key="1">
    <source>
        <dbReference type="EMBL" id="KNE57869.1"/>
    </source>
</evidence>
<sequence length="253" mass="27745">MAASTPSAGPDGPGRDSPAHIAARAVLAQDVDLILAQEAAVFPLPHPLPPRTVLEWTTKCPLFSRIYYTSRPHQHDSKDHKVLAGTLICIVLHEHAWRRLALKGELAEADLVGNDMLVDAAALASTDPSSTAAHIDIGIHVYHIENSHRDRGGKRRPRRHLATTGATVRSMNLGARLARSAKHVARARIHLTANVWNMVEPLVRAHDYVVKYTDGSMALVSLPTRHDFDAFLAKKPRQDRWHAVAHAHAPGDT</sequence>
<keyword evidence="2" id="KW-1185">Reference proteome</keyword>
<dbReference type="AlphaFoldDB" id="A0A0L0S683"/>
<dbReference type="OrthoDB" id="4735138at2759"/>
<proteinExistence type="predicted"/>
<dbReference type="Proteomes" id="UP000054350">
    <property type="component" value="Unassembled WGS sequence"/>
</dbReference>
<gene>
    <name evidence="1" type="ORF">AMAG_04714</name>
</gene>
<reference evidence="1 2" key="1">
    <citation type="submission" date="2009-11" db="EMBL/GenBank/DDBJ databases">
        <title>Annotation of Allomyces macrogynus ATCC 38327.</title>
        <authorList>
            <consortium name="The Broad Institute Genome Sequencing Platform"/>
            <person name="Russ C."/>
            <person name="Cuomo C."/>
            <person name="Burger G."/>
            <person name="Gray M.W."/>
            <person name="Holland P.W.H."/>
            <person name="King N."/>
            <person name="Lang F.B.F."/>
            <person name="Roger A.J."/>
            <person name="Ruiz-Trillo I."/>
            <person name="Young S.K."/>
            <person name="Zeng Q."/>
            <person name="Gargeya S."/>
            <person name="Fitzgerald M."/>
            <person name="Haas B."/>
            <person name="Abouelleil A."/>
            <person name="Alvarado L."/>
            <person name="Arachchi H.M."/>
            <person name="Berlin A."/>
            <person name="Chapman S.B."/>
            <person name="Gearin G."/>
            <person name="Goldberg J."/>
            <person name="Griggs A."/>
            <person name="Gujja S."/>
            <person name="Hansen M."/>
            <person name="Heiman D."/>
            <person name="Howarth C."/>
            <person name="Larimer J."/>
            <person name="Lui A."/>
            <person name="MacDonald P.J.P."/>
            <person name="McCowen C."/>
            <person name="Montmayeur A."/>
            <person name="Murphy C."/>
            <person name="Neiman D."/>
            <person name="Pearson M."/>
            <person name="Priest M."/>
            <person name="Roberts A."/>
            <person name="Saif S."/>
            <person name="Shea T."/>
            <person name="Sisk P."/>
            <person name="Stolte C."/>
            <person name="Sykes S."/>
            <person name="Wortman J."/>
            <person name="Nusbaum C."/>
            <person name="Birren B."/>
        </authorList>
    </citation>
    <scope>NUCLEOTIDE SEQUENCE [LARGE SCALE GENOMIC DNA]</scope>
    <source>
        <strain evidence="1 2">ATCC 38327</strain>
    </source>
</reference>
<protein>
    <submittedName>
        <fullName evidence="1">Uncharacterized protein</fullName>
    </submittedName>
</protein>
<organism evidence="1 2">
    <name type="scientific">Allomyces macrogynus (strain ATCC 38327)</name>
    <name type="common">Allomyces javanicus var. macrogynus</name>
    <dbReference type="NCBI Taxonomy" id="578462"/>
    <lineage>
        <taxon>Eukaryota</taxon>
        <taxon>Fungi</taxon>
        <taxon>Fungi incertae sedis</taxon>
        <taxon>Blastocladiomycota</taxon>
        <taxon>Blastocladiomycetes</taxon>
        <taxon>Blastocladiales</taxon>
        <taxon>Blastocladiaceae</taxon>
        <taxon>Allomyces</taxon>
    </lineage>
</organism>
<name>A0A0L0S683_ALLM3</name>
<dbReference type="VEuPathDB" id="FungiDB:AMAG_04714"/>
<reference evidence="2" key="2">
    <citation type="submission" date="2009-11" db="EMBL/GenBank/DDBJ databases">
        <title>The Genome Sequence of Allomyces macrogynus strain ATCC 38327.</title>
        <authorList>
            <consortium name="The Broad Institute Genome Sequencing Platform"/>
            <person name="Russ C."/>
            <person name="Cuomo C."/>
            <person name="Shea T."/>
            <person name="Young S.K."/>
            <person name="Zeng Q."/>
            <person name="Koehrsen M."/>
            <person name="Haas B."/>
            <person name="Borodovsky M."/>
            <person name="Guigo R."/>
            <person name="Alvarado L."/>
            <person name="Berlin A."/>
            <person name="Borenstein D."/>
            <person name="Chen Z."/>
            <person name="Engels R."/>
            <person name="Freedman E."/>
            <person name="Gellesch M."/>
            <person name="Goldberg J."/>
            <person name="Griggs A."/>
            <person name="Gujja S."/>
            <person name="Heiman D."/>
            <person name="Hepburn T."/>
            <person name="Howarth C."/>
            <person name="Jen D."/>
            <person name="Larson L."/>
            <person name="Lewis B."/>
            <person name="Mehta T."/>
            <person name="Park D."/>
            <person name="Pearson M."/>
            <person name="Roberts A."/>
            <person name="Saif S."/>
            <person name="Shenoy N."/>
            <person name="Sisk P."/>
            <person name="Stolte C."/>
            <person name="Sykes S."/>
            <person name="Walk T."/>
            <person name="White J."/>
            <person name="Yandava C."/>
            <person name="Burger G."/>
            <person name="Gray M.W."/>
            <person name="Holland P.W.H."/>
            <person name="King N."/>
            <person name="Lang F.B.F."/>
            <person name="Roger A.J."/>
            <person name="Ruiz-Trillo I."/>
            <person name="Lander E."/>
            <person name="Nusbaum C."/>
        </authorList>
    </citation>
    <scope>NUCLEOTIDE SEQUENCE [LARGE SCALE GENOMIC DNA]</scope>
    <source>
        <strain evidence="2">ATCC 38327</strain>
    </source>
</reference>
<evidence type="ECO:0000313" key="2">
    <source>
        <dbReference type="Proteomes" id="UP000054350"/>
    </source>
</evidence>
<accession>A0A0L0S683</accession>
<dbReference type="EMBL" id="GG745332">
    <property type="protein sequence ID" value="KNE57869.1"/>
    <property type="molecule type" value="Genomic_DNA"/>
</dbReference>